<sequence length="595" mass="69487">MDDPPPDTPEISKKKIPISKNAISEDTEKPSETDDITNENETDPDELSIVENGTKAENIEEEIRKLTLTANGTIDDMQRTIPIRVCSLEHDHYFNDHDDCPVSTYRDLKEDDPPGAQYFFVSNRDAKLMFNKLRDARTPEKKTEVLEKYYKRFQFYSRSDSLILLRGFLHRTEESNDPALFSFLPLEVIETIKIALNREKKLTSQNKALIEKYEQLMKSSGINIVPMISLVAVEAIADKFNVNKNLIRIIRDFSYNTHSQILDMSGRRLSYPKDLQIWLFERFFSRLKSVEGRVNIDDLRMNALNLMEIHMETNYTFFYTLGRHNSNMTILCDKNNTKYTAEYDFYEYKFTDIIPMETYFDICETNNITIYKNLELLKDSETGIQVDFARTLRDIASIEKYIPKCSKLRKTLFKNLKSMHPDTPAEYWPVLKEEFLDKWEKLNPLPPTVSNISDKIETITNFTSYGYENFSKVTVMKILSHQWKIAVNHYSTLLDAWKQSIRNPRKFILNKIDVARPKTIFFVTDPAELFGPQIECEGERVAGNIEKLPDTDDGTNDTNKNMPSTSEKRVVKRGGRRPRRDLPQEVQLKYSKFLR</sequence>
<feature type="compositionally biased region" description="Basic residues" evidence="1">
    <location>
        <begin position="570"/>
        <end position="579"/>
    </location>
</feature>
<accession>G0N583</accession>
<name>G0N583_CAEBE</name>
<protein>
    <submittedName>
        <fullName evidence="2">Uncharacterized protein</fullName>
    </submittedName>
</protein>
<dbReference type="HOGENOM" id="CLU_458729_0_0_1"/>
<proteinExistence type="predicted"/>
<keyword evidence="3" id="KW-1185">Reference proteome</keyword>
<gene>
    <name evidence="2" type="ORF">CAEBREN_16299</name>
</gene>
<feature type="compositionally biased region" description="Acidic residues" evidence="1">
    <location>
        <begin position="33"/>
        <end position="45"/>
    </location>
</feature>
<evidence type="ECO:0000256" key="1">
    <source>
        <dbReference type="SAM" id="MobiDB-lite"/>
    </source>
</evidence>
<feature type="region of interest" description="Disordered" evidence="1">
    <location>
        <begin position="1"/>
        <end position="45"/>
    </location>
</feature>
<dbReference type="AlphaFoldDB" id="G0N583"/>
<dbReference type="InParanoid" id="G0N583"/>
<feature type="region of interest" description="Disordered" evidence="1">
    <location>
        <begin position="545"/>
        <end position="582"/>
    </location>
</feature>
<dbReference type="EMBL" id="GL379839">
    <property type="protein sequence ID" value="EGT53003.1"/>
    <property type="molecule type" value="Genomic_DNA"/>
</dbReference>
<evidence type="ECO:0000313" key="3">
    <source>
        <dbReference type="Proteomes" id="UP000008068"/>
    </source>
</evidence>
<evidence type="ECO:0000313" key="2">
    <source>
        <dbReference type="EMBL" id="EGT53003.1"/>
    </source>
</evidence>
<dbReference type="Proteomes" id="UP000008068">
    <property type="component" value="Unassembled WGS sequence"/>
</dbReference>
<reference evidence="3" key="1">
    <citation type="submission" date="2011-07" db="EMBL/GenBank/DDBJ databases">
        <authorList>
            <consortium name="Caenorhabditis brenneri Sequencing and Analysis Consortium"/>
            <person name="Wilson R.K."/>
        </authorList>
    </citation>
    <scope>NUCLEOTIDE SEQUENCE [LARGE SCALE GENOMIC DNA]</scope>
    <source>
        <strain evidence="3">PB2801</strain>
    </source>
</reference>
<organism evidence="3">
    <name type="scientific">Caenorhabditis brenneri</name>
    <name type="common">Nematode worm</name>
    <dbReference type="NCBI Taxonomy" id="135651"/>
    <lineage>
        <taxon>Eukaryota</taxon>
        <taxon>Metazoa</taxon>
        <taxon>Ecdysozoa</taxon>
        <taxon>Nematoda</taxon>
        <taxon>Chromadorea</taxon>
        <taxon>Rhabditida</taxon>
        <taxon>Rhabditina</taxon>
        <taxon>Rhabditomorpha</taxon>
        <taxon>Rhabditoidea</taxon>
        <taxon>Rhabditidae</taxon>
        <taxon>Peloderinae</taxon>
        <taxon>Caenorhabditis</taxon>
    </lineage>
</organism>